<evidence type="ECO:0000256" key="1">
    <source>
        <dbReference type="SAM" id="MobiDB-lite"/>
    </source>
</evidence>
<protein>
    <submittedName>
        <fullName evidence="2">Uncharacterized protein</fullName>
    </submittedName>
</protein>
<dbReference type="EMBL" id="NIRI02000005">
    <property type="protein sequence ID" value="KAG5455280.1"/>
    <property type="molecule type" value="Genomic_DNA"/>
</dbReference>
<evidence type="ECO:0000313" key="3">
    <source>
        <dbReference type="Proteomes" id="UP000286415"/>
    </source>
</evidence>
<feature type="region of interest" description="Disordered" evidence="1">
    <location>
        <begin position="183"/>
        <end position="205"/>
    </location>
</feature>
<keyword evidence="3" id="KW-1185">Reference proteome</keyword>
<dbReference type="Proteomes" id="UP000286415">
    <property type="component" value="Unassembled WGS sequence"/>
</dbReference>
<reference evidence="2 3" key="2">
    <citation type="journal article" date="2021" name="Genomics">
        <title>High-quality reference genome for Clonorchis sinensis.</title>
        <authorList>
            <person name="Young N.D."/>
            <person name="Stroehlein A.J."/>
            <person name="Kinkar L."/>
            <person name="Wang T."/>
            <person name="Sohn W.M."/>
            <person name="Chang B.C.H."/>
            <person name="Kaur P."/>
            <person name="Weisz D."/>
            <person name="Dudchenko O."/>
            <person name="Aiden E.L."/>
            <person name="Korhonen P.K."/>
            <person name="Gasser R.B."/>
        </authorList>
    </citation>
    <scope>NUCLEOTIDE SEQUENCE [LARGE SCALE GENOMIC DNA]</scope>
    <source>
        <strain evidence="2">Cs-k2</strain>
    </source>
</reference>
<accession>A0A8T1N2C9</accession>
<reference evidence="2 3" key="1">
    <citation type="journal article" date="2018" name="Biotechnol. Adv.">
        <title>Improved genomic resources and new bioinformatic workflow for the carcinogenic parasite Clonorchis sinensis: Biotechnological implications.</title>
        <authorList>
            <person name="Wang D."/>
            <person name="Korhonen P.K."/>
            <person name="Gasser R.B."/>
            <person name="Young N.D."/>
        </authorList>
    </citation>
    <scope>NUCLEOTIDE SEQUENCE [LARGE SCALE GENOMIC DNA]</scope>
    <source>
        <strain evidence="2">Cs-k2</strain>
    </source>
</reference>
<organism evidence="2 3">
    <name type="scientific">Clonorchis sinensis</name>
    <name type="common">Chinese liver fluke</name>
    <dbReference type="NCBI Taxonomy" id="79923"/>
    <lineage>
        <taxon>Eukaryota</taxon>
        <taxon>Metazoa</taxon>
        <taxon>Spiralia</taxon>
        <taxon>Lophotrochozoa</taxon>
        <taxon>Platyhelminthes</taxon>
        <taxon>Trematoda</taxon>
        <taxon>Digenea</taxon>
        <taxon>Opisthorchiida</taxon>
        <taxon>Opisthorchiata</taxon>
        <taxon>Opisthorchiidae</taxon>
        <taxon>Clonorchis</taxon>
    </lineage>
</organism>
<dbReference type="AlphaFoldDB" id="A0A8T1N2C9"/>
<feature type="non-terminal residue" evidence="2">
    <location>
        <position position="1"/>
    </location>
</feature>
<proteinExistence type="predicted"/>
<comment type="caution">
    <text evidence="2">The sequence shown here is derived from an EMBL/GenBank/DDBJ whole genome shotgun (WGS) entry which is preliminary data.</text>
</comment>
<sequence length="205" mass="23372">PHSKRSLNITEVERHKIDTGVPVYTTGETGRVNIGWYPSFVQASDGSDLSWSGKKSPENSAFTLRGIAKLRHCVVLPVSTHYCIRTKPFALQTQINLFWRKYSSARTQHHATIYFLRDNAYGVSFDQELLHVLHQGFWTMSDAFFNHLVTERQKDASEMLYCASLVPKCNNYLHMLPTHVIPQPKHKKSSTVFQQDGAPPPTQTK</sequence>
<gene>
    <name evidence="2" type="ORF">CSKR_113440</name>
</gene>
<evidence type="ECO:0000313" key="2">
    <source>
        <dbReference type="EMBL" id="KAG5455280.1"/>
    </source>
</evidence>
<name>A0A8T1N2C9_CLOSI</name>